<dbReference type="NCBIfam" id="NF000595">
    <property type="entry name" value="PRK00015.1-3"/>
    <property type="match status" value="1"/>
</dbReference>
<dbReference type="STRING" id="520767.ATZ99_10380"/>
<dbReference type="PATRIC" id="fig|520767.4.peg.1137"/>
<accession>A0A162MNK2</accession>
<evidence type="ECO:0000256" key="11">
    <source>
        <dbReference type="ARBA" id="ARBA00022759"/>
    </source>
</evidence>
<dbReference type="EC" id="3.1.26.4" evidence="6 14"/>
<dbReference type="AlphaFoldDB" id="A0A162MNK2"/>
<evidence type="ECO:0000256" key="9">
    <source>
        <dbReference type="ARBA" id="ARBA00022722"/>
    </source>
</evidence>
<comment type="cofactor">
    <cofactor evidence="14 15">
        <name>Mn(2+)</name>
        <dbReference type="ChEBI" id="CHEBI:29035"/>
    </cofactor>
    <cofactor evidence="14 15">
        <name>Mg(2+)</name>
        <dbReference type="ChEBI" id="CHEBI:18420"/>
    </cofactor>
    <text evidence="14 15">Manganese or magnesium. Binds 1 divalent metal ion per monomer in the absence of substrate. May bind a second metal ion after substrate binding.</text>
</comment>
<dbReference type="GO" id="GO:0032299">
    <property type="term" value="C:ribonuclease H2 complex"/>
    <property type="evidence" value="ECO:0007669"/>
    <property type="project" value="TreeGrafter"/>
</dbReference>
<keyword evidence="8 14" id="KW-0963">Cytoplasm</keyword>
<feature type="binding site" evidence="14 15">
    <location>
        <position position="32"/>
    </location>
    <ligand>
        <name>a divalent metal cation</name>
        <dbReference type="ChEBI" id="CHEBI:60240"/>
    </ligand>
</feature>
<comment type="similarity">
    <text evidence="5 14 16">Belongs to the RNase HII family.</text>
</comment>
<dbReference type="Gene3D" id="3.30.420.10">
    <property type="entry name" value="Ribonuclease H-like superfamily/Ribonuclease H"/>
    <property type="match status" value="1"/>
</dbReference>
<comment type="catalytic activity">
    <reaction evidence="1 14 15 16">
        <text>Endonucleolytic cleavage to 5'-phosphomonoester.</text>
        <dbReference type="EC" id="3.1.26.4"/>
    </reaction>
</comment>
<evidence type="ECO:0000313" key="18">
    <source>
        <dbReference type="EMBL" id="KYO66793.1"/>
    </source>
</evidence>
<organism evidence="18 19">
    <name type="scientific">Thermovenabulum gondwanense</name>
    <dbReference type="NCBI Taxonomy" id="520767"/>
    <lineage>
        <taxon>Bacteria</taxon>
        <taxon>Bacillati</taxon>
        <taxon>Bacillota</taxon>
        <taxon>Clostridia</taxon>
        <taxon>Thermosediminibacterales</taxon>
        <taxon>Thermosediminibacteraceae</taxon>
        <taxon>Thermovenabulum</taxon>
    </lineage>
</organism>
<keyword evidence="19" id="KW-1185">Reference proteome</keyword>
<dbReference type="RefSeq" id="WP_068748171.1">
    <property type="nucleotide sequence ID" value="NZ_LOHZ01000025.1"/>
</dbReference>
<dbReference type="GO" id="GO:0003723">
    <property type="term" value="F:RNA binding"/>
    <property type="evidence" value="ECO:0007669"/>
    <property type="project" value="UniProtKB-UniRule"/>
</dbReference>
<dbReference type="SUPFAM" id="SSF53098">
    <property type="entry name" value="Ribonuclease H-like"/>
    <property type="match status" value="1"/>
</dbReference>
<comment type="function">
    <text evidence="3 14 16">Endonuclease that specifically degrades the RNA of RNA-DNA hybrids.</text>
</comment>
<dbReference type="PROSITE" id="PS51975">
    <property type="entry name" value="RNASE_H_2"/>
    <property type="match status" value="1"/>
</dbReference>
<dbReference type="InterPro" id="IPR036397">
    <property type="entry name" value="RNaseH_sf"/>
</dbReference>
<dbReference type="CDD" id="cd07182">
    <property type="entry name" value="RNase_HII_bacteria_HII_like"/>
    <property type="match status" value="1"/>
</dbReference>
<dbReference type="OrthoDB" id="9803420at2"/>
<dbReference type="NCBIfam" id="NF000594">
    <property type="entry name" value="PRK00015.1-1"/>
    <property type="match status" value="1"/>
</dbReference>
<dbReference type="PANTHER" id="PTHR10954:SF18">
    <property type="entry name" value="RIBONUCLEASE HII"/>
    <property type="match status" value="1"/>
</dbReference>
<evidence type="ECO:0000313" key="19">
    <source>
        <dbReference type="Proteomes" id="UP000075737"/>
    </source>
</evidence>
<evidence type="ECO:0000256" key="2">
    <source>
        <dbReference type="ARBA" id="ARBA00001946"/>
    </source>
</evidence>
<dbReference type="HAMAP" id="MF_00052_B">
    <property type="entry name" value="RNase_HII_B"/>
    <property type="match status" value="1"/>
</dbReference>
<dbReference type="InterPro" id="IPR024567">
    <property type="entry name" value="RNase_HII/HIII_dom"/>
</dbReference>
<comment type="caution">
    <text evidence="18">The sequence shown here is derived from an EMBL/GenBank/DDBJ whole genome shotgun (WGS) entry which is preliminary data.</text>
</comment>
<keyword evidence="13 14" id="KW-0464">Manganese</keyword>
<feature type="binding site" evidence="14 15">
    <location>
        <position position="31"/>
    </location>
    <ligand>
        <name>a divalent metal cation</name>
        <dbReference type="ChEBI" id="CHEBI:60240"/>
    </ligand>
</feature>
<evidence type="ECO:0000256" key="4">
    <source>
        <dbReference type="ARBA" id="ARBA00004496"/>
    </source>
</evidence>
<evidence type="ECO:0000256" key="13">
    <source>
        <dbReference type="ARBA" id="ARBA00023211"/>
    </source>
</evidence>
<dbReference type="GO" id="GO:0004523">
    <property type="term" value="F:RNA-DNA hybrid ribonuclease activity"/>
    <property type="evidence" value="ECO:0007669"/>
    <property type="project" value="UniProtKB-UniRule"/>
</dbReference>
<dbReference type="InterPro" id="IPR022898">
    <property type="entry name" value="RNase_HII"/>
</dbReference>
<dbReference type="GO" id="GO:0005737">
    <property type="term" value="C:cytoplasm"/>
    <property type="evidence" value="ECO:0007669"/>
    <property type="project" value="UniProtKB-SubCell"/>
</dbReference>
<reference evidence="18 19" key="1">
    <citation type="submission" date="2015-12" db="EMBL/GenBank/DDBJ databases">
        <title>Draft genome of Thermovenabulum gondwanense isolated from a red thermophilic microbial mat colonisisng an outflow channel of a bore well.</title>
        <authorList>
            <person name="Patel B.K."/>
        </authorList>
    </citation>
    <scope>NUCLEOTIDE SEQUENCE [LARGE SCALE GENOMIC DNA]</scope>
    <source>
        <strain evidence="18 19">R270</strain>
    </source>
</reference>
<evidence type="ECO:0000256" key="3">
    <source>
        <dbReference type="ARBA" id="ARBA00004065"/>
    </source>
</evidence>
<sequence>MVVKEEERLRKLFEFEKRLRERGYKLIAGVDEAGRGPLAGPVVAAAVILPENVFIPNLKDSKLLSEKKREEVYEEIVKKAITYSFSIVDERYIDMHNILKATLLAMKNAVLGLKISPDYIIVDALKIPEIDLPQEGIKGGDRICGSIAAASIVAKVERDRIMKQYHDLYPQYDFLHNKGYGTKKHIESIKKFGYSPIHRKTFSIKNLEM</sequence>
<protein>
    <recommendedName>
        <fullName evidence="7 14">Ribonuclease HII</fullName>
        <shortName evidence="14">RNase HII</shortName>
        <ecNumber evidence="6 14">3.1.26.4</ecNumber>
    </recommendedName>
</protein>
<keyword evidence="9 14" id="KW-0540">Nuclease</keyword>
<dbReference type="GO" id="GO:0043137">
    <property type="term" value="P:DNA replication, removal of RNA primer"/>
    <property type="evidence" value="ECO:0007669"/>
    <property type="project" value="TreeGrafter"/>
</dbReference>
<evidence type="ECO:0000256" key="12">
    <source>
        <dbReference type="ARBA" id="ARBA00022801"/>
    </source>
</evidence>
<dbReference type="GO" id="GO:0006298">
    <property type="term" value="P:mismatch repair"/>
    <property type="evidence" value="ECO:0007669"/>
    <property type="project" value="TreeGrafter"/>
</dbReference>
<evidence type="ECO:0000259" key="17">
    <source>
        <dbReference type="PROSITE" id="PS51975"/>
    </source>
</evidence>
<evidence type="ECO:0000256" key="16">
    <source>
        <dbReference type="RuleBase" id="RU003515"/>
    </source>
</evidence>
<dbReference type="InterPro" id="IPR012337">
    <property type="entry name" value="RNaseH-like_sf"/>
</dbReference>
<comment type="cofactor">
    <cofactor evidence="2">
        <name>Mg(2+)</name>
        <dbReference type="ChEBI" id="CHEBI:18420"/>
    </cofactor>
</comment>
<keyword evidence="12 14" id="KW-0378">Hydrolase</keyword>
<dbReference type="InterPro" id="IPR001352">
    <property type="entry name" value="RNase_HII/HIII"/>
</dbReference>
<evidence type="ECO:0000256" key="6">
    <source>
        <dbReference type="ARBA" id="ARBA00012180"/>
    </source>
</evidence>
<dbReference type="Pfam" id="PF01351">
    <property type="entry name" value="RNase_HII"/>
    <property type="match status" value="1"/>
</dbReference>
<dbReference type="EMBL" id="LOHZ01000025">
    <property type="protein sequence ID" value="KYO66793.1"/>
    <property type="molecule type" value="Genomic_DNA"/>
</dbReference>
<keyword evidence="10 14" id="KW-0479">Metal-binding</keyword>
<feature type="binding site" evidence="14 15">
    <location>
        <position position="123"/>
    </location>
    <ligand>
        <name>a divalent metal cation</name>
        <dbReference type="ChEBI" id="CHEBI:60240"/>
    </ligand>
</feature>
<dbReference type="GO" id="GO:0030145">
    <property type="term" value="F:manganese ion binding"/>
    <property type="evidence" value="ECO:0007669"/>
    <property type="project" value="UniProtKB-UniRule"/>
</dbReference>
<name>A0A162MNK2_9FIRM</name>
<evidence type="ECO:0000256" key="1">
    <source>
        <dbReference type="ARBA" id="ARBA00000077"/>
    </source>
</evidence>
<dbReference type="Proteomes" id="UP000075737">
    <property type="component" value="Unassembled WGS sequence"/>
</dbReference>
<comment type="subcellular location">
    <subcellularLocation>
        <location evidence="4 14">Cytoplasm</location>
    </subcellularLocation>
</comment>
<dbReference type="FunFam" id="3.30.420.10:FF:000006">
    <property type="entry name" value="Ribonuclease HII"/>
    <property type="match status" value="1"/>
</dbReference>
<dbReference type="PANTHER" id="PTHR10954">
    <property type="entry name" value="RIBONUCLEASE H2 SUBUNIT A"/>
    <property type="match status" value="1"/>
</dbReference>
<evidence type="ECO:0000256" key="10">
    <source>
        <dbReference type="ARBA" id="ARBA00022723"/>
    </source>
</evidence>
<gene>
    <name evidence="14 18" type="primary">rnhB</name>
    <name evidence="18" type="ORF">ATZ99_10380</name>
</gene>
<proteinExistence type="inferred from homology"/>
<keyword evidence="11 14" id="KW-0255">Endonuclease</keyword>
<evidence type="ECO:0000256" key="7">
    <source>
        <dbReference type="ARBA" id="ARBA00019179"/>
    </source>
</evidence>
<evidence type="ECO:0000256" key="8">
    <source>
        <dbReference type="ARBA" id="ARBA00022490"/>
    </source>
</evidence>
<feature type="domain" description="RNase H type-2" evidence="17">
    <location>
        <begin position="25"/>
        <end position="209"/>
    </location>
</feature>
<evidence type="ECO:0000256" key="5">
    <source>
        <dbReference type="ARBA" id="ARBA00007383"/>
    </source>
</evidence>
<evidence type="ECO:0000256" key="15">
    <source>
        <dbReference type="PROSITE-ProRule" id="PRU01319"/>
    </source>
</evidence>
<evidence type="ECO:0000256" key="14">
    <source>
        <dbReference type="HAMAP-Rule" id="MF_00052"/>
    </source>
</evidence>